<dbReference type="InParanoid" id="A0A6P5LVI0"/>
<dbReference type="PANTHER" id="PTHR23412:SF20">
    <property type="match status" value="1"/>
</dbReference>
<keyword evidence="5" id="KW-0472">Membrane</keyword>
<comment type="subcellular location">
    <subcellularLocation>
        <location evidence="1">Membrane</location>
    </subcellularLocation>
</comment>
<dbReference type="Gene3D" id="1.20.970.40">
    <property type="match status" value="1"/>
</dbReference>
<keyword evidence="7" id="KW-1185">Reference proteome</keyword>
<evidence type="ECO:0000256" key="1">
    <source>
        <dbReference type="ARBA" id="ARBA00004370"/>
    </source>
</evidence>
<evidence type="ECO:0000313" key="8">
    <source>
        <dbReference type="RefSeq" id="XP_020862575.1"/>
    </source>
</evidence>
<accession>A0A6P5LVI0</accession>
<dbReference type="PANTHER" id="PTHR23412">
    <property type="entry name" value="STEREOCILIN RELATED"/>
    <property type="match status" value="1"/>
</dbReference>
<dbReference type="Pfam" id="PF06060">
    <property type="entry name" value="Mesothelin"/>
    <property type="match status" value="1"/>
</dbReference>
<evidence type="ECO:0000256" key="2">
    <source>
        <dbReference type="ARBA" id="ARBA00011016"/>
    </source>
</evidence>
<sequence>MRKYLLQQTGSTGGSACPGNTMRSANWLAKNLGKFSSDAPLSDLDTFYPNITSEVEAFADLLSEETFQTLGALAVGLTPSMILSKADGQMLNRTLSVLSSIRGWSPAQASIIMKKLLQNGLQLTQARDVLALGTLVSGLPSSEVSQLSEDAILQLSADENFINILQGAAESLQYAFVHRILQSNEGKVFPRVPASLASQIPLSQLLSSQMDIDEINKMLWTPAQAQVLFQAVLKSPLNYSQLSSNLLQGFSCGAANFLKQSQFAELIRVLASKHIRIDKSQLRCTAKRLIGFITPSDFEEYPADILLYLGMEKDFGPDNCEKYFRQIGQVHFEILKKEASKWKTLVDQAEHCLGISSDSLSKKNLQILGNLSCALNDSQIIKSDPYILQMLQHCSSFTASQVTAIQHRLEDIFGSPSTWTASTLQGMGNLASILDSNILQRVPETSKTHFFPNFLSWLKIHNKEQFMYSLKQLRGPQRNKRDTTCPGVPLTADRVKKERDMVAARYTSTSELEACLPDSVLKNHLELFGSMEFEDPLLQVLKMKLDKTLGVLPEDYLPLLGHIAKAYQPAEMARWNITASDTLVALLRGTSWLNHDEKVNAMVNQYLKANHTQLGGSILTALDPHICALEDRLLQHLSPEDIWELRTPLDIPQCSQRKKSLIYHQVKATVQEHQKTQNAYYQMLKALLGGAPAEDLIQYAADSPVMDMDTFTTLNPEEVKKLSPQNLKDLLDVNLSELNTIVEHPTVQAWVKAHTQSEVNAVGLKVMAGHPHPTPDGFFVLTSAPPISRAEGAFKKHPLQISYTILLTLCRVMISLGAS</sequence>
<evidence type="ECO:0000256" key="3">
    <source>
        <dbReference type="ARBA" id="ARBA00022729"/>
    </source>
</evidence>
<keyword evidence="3" id="KW-0732">Signal</keyword>
<name>A0A6P5LVI0_PHACI</name>
<dbReference type="KEGG" id="pcw:110222075"/>
<keyword evidence="4" id="KW-0130">Cell adhesion</keyword>
<dbReference type="Proteomes" id="UP000515140">
    <property type="component" value="Unplaced"/>
</dbReference>
<gene>
    <name evidence="8" type="primary">LOC110222075</name>
</gene>
<dbReference type="InterPro" id="IPR026664">
    <property type="entry name" value="Stereocilin-rel"/>
</dbReference>
<evidence type="ECO:0000256" key="6">
    <source>
        <dbReference type="ARBA" id="ARBA00023180"/>
    </source>
</evidence>
<keyword evidence="6" id="KW-0325">Glycoprotein</keyword>
<organism evidence="7 8">
    <name type="scientific">Phascolarctos cinereus</name>
    <name type="common">Koala</name>
    <dbReference type="NCBI Taxonomy" id="38626"/>
    <lineage>
        <taxon>Eukaryota</taxon>
        <taxon>Metazoa</taxon>
        <taxon>Chordata</taxon>
        <taxon>Craniata</taxon>
        <taxon>Vertebrata</taxon>
        <taxon>Euteleostomi</taxon>
        <taxon>Mammalia</taxon>
        <taxon>Metatheria</taxon>
        <taxon>Diprotodontia</taxon>
        <taxon>Phascolarctidae</taxon>
        <taxon>Phascolarctos</taxon>
    </lineage>
</organism>
<reference evidence="8" key="1">
    <citation type="submission" date="2025-08" db="UniProtKB">
        <authorList>
            <consortium name="RefSeq"/>
        </authorList>
    </citation>
    <scope>IDENTIFICATION</scope>
    <source>
        <tissue evidence="8">Spleen</tissue>
    </source>
</reference>
<evidence type="ECO:0000313" key="7">
    <source>
        <dbReference type="Proteomes" id="UP000515140"/>
    </source>
</evidence>
<dbReference type="PROSITE" id="PS51257">
    <property type="entry name" value="PROKAR_LIPOPROTEIN"/>
    <property type="match status" value="1"/>
</dbReference>
<protein>
    <submittedName>
        <fullName evidence="8">Mesothelin-like</fullName>
    </submittedName>
</protein>
<proteinExistence type="inferred from homology"/>
<dbReference type="AlphaFoldDB" id="A0A6P5LVI0"/>
<comment type="similarity">
    <text evidence="2">Belongs to the mesothelin family.</text>
</comment>
<evidence type="ECO:0000256" key="5">
    <source>
        <dbReference type="ARBA" id="ARBA00023136"/>
    </source>
</evidence>
<dbReference type="GeneID" id="110222075"/>
<dbReference type="GO" id="GO:0009986">
    <property type="term" value="C:cell surface"/>
    <property type="evidence" value="ECO:0007669"/>
    <property type="project" value="TreeGrafter"/>
</dbReference>
<dbReference type="GO" id="GO:0016020">
    <property type="term" value="C:membrane"/>
    <property type="evidence" value="ECO:0007669"/>
    <property type="project" value="UniProtKB-SubCell"/>
</dbReference>
<dbReference type="InterPro" id="IPR010335">
    <property type="entry name" value="Mesothelin"/>
</dbReference>
<evidence type="ECO:0000256" key="4">
    <source>
        <dbReference type="ARBA" id="ARBA00022889"/>
    </source>
</evidence>
<dbReference type="GO" id="GO:0007160">
    <property type="term" value="P:cell-matrix adhesion"/>
    <property type="evidence" value="ECO:0007669"/>
    <property type="project" value="TreeGrafter"/>
</dbReference>
<dbReference type="RefSeq" id="XP_020862575.1">
    <property type="nucleotide sequence ID" value="XM_021006916.1"/>
</dbReference>